<gene>
    <name evidence="2" type="ORF">NDU88_007675</name>
</gene>
<evidence type="ECO:0000313" key="3">
    <source>
        <dbReference type="Proteomes" id="UP001066276"/>
    </source>
</evidence>
<dbReference type="EMBL" id="JANPWB010000009">
    <property type="protein sequence ID" value="KAJ1154936.1"/>
    <property type="molecule type" value="Genomic_DNA"/>
</dbReference>
<comment type="caution">
    <text evidence="2">The sequence shown here is derived from an EMBL/GenBank/DDBJ whole genome shotgun (WGS) entry which is preliminary data.</text>
</comment>
<name>A0AAV7RQZ0_PLEWA</name>
<sequence length="69" mass="8078">MEQHARSGANGGLRVSDFILCSQRTETRTGTLKNEEHLMRNEIQRFEDQREHSAMGTRNASWRPYCREP</sequence>
<accession>A0AAV7RQZ0</accession>
<dbReference type="Proteomes" id="UP001066276">
    <property type="component" value="Chromosome 5"/>
</dbReference>
<evidence type="ECO:0000256" key="1">
    <source>
        <dbReference type="SAM" id="MobiDB-lite"/>
    </source>
</evidence>
<organism evidence="2 3">
    <name type="scientific">Pleurodeles waltl</name>
    <name type="common">Iberian ribbed newt</name>
    <dbReference type="NCBI Taxonomy" id="8319"/>
    <lineage>
        <taxon>Eukaryota</taxon>
        <taxon>Metazoa</taxon>
        <taxon>Chordata</taxon>
        <taxon>Craniata</taxon>
        <taxon>Vertebrata</taxon>
        <taxon>Euteleostomi</taxon>
        <taxon>Amphibia</taxon>
        <taxon>Batrachia</taxon>
        <taxon>Caudata</taxon>
        <taxon>Salamandroidea</taxon>
        <taxon>Salamandridae</taxon>
        <taxon>Pleurodelinae</taxon>
        <taxon>Pleurodeles</taxon>
    </lineage>
</organism>
<feature type="region of interest" description="Disordered" evidence="1">
    <location>
        <begin position="45"/>
        <end position="69"/>
    </location>
</feature>
<reference evidence="2" key="1">
    <citation type="journal article" date="2022" name="bioRxiv">
        <title>Sequencing and chromosome-scale assembly of the giantPleurodeles waltlgenome.</title>
        <authorList>
            <person name="Brown T."/>
            <person name="Elewa A."/>
            <person name="Iarovenko S."/>
            <person name="Subramanian E."/>
            <person name="Araus A.J."/>
            <person name="Petzold A."/>
            <person name="Susuki M."/>
            <person name="Suzuki K.-i.T."/>
            <person name="Hayashi T."/>
            <person name="Toyoda A."/>
            <person name="Oliveira C."/>
            <person name="Osipova E."/>
            <person name="Leigh N.D."/>
            <person name="Simon A."/>
            <person name="Yun M.H."/>
        </authorList>
    </citation>
    <scope>NUCLEOTIDE SEQUENCE</scope>
    <source>
        <strain evidence="2">20211129_DDA</strain>
        <tissue evidence="2">Liver</tissue>
    </source>
</reference>
<proteinExistence type="predicted"/>
<dbReference type="AlphaFoldDB" id="A0AAV7RQZ0"/>
<evidence type="ECO:0000313" key="2">
    <source>
        <dbReference type="EMBL" id="KAJ1154936.1"/>
    </source>
</evidence>
<protein>
    <submittedName>
        <fullName evidence="2">Uncharacterized protein</fullName>
    </submittedName>
</protein>
<keyword evidence="3" id="KW-1185">Reference proteome</keyword>